<reference evidence="2" key="1">
    <citation type="submission" date="2022-06" db="EMBL/GenBank/DDBJ databases">
        <title>Sneathiella actinostolidae sp. nov., isolated from a sea anemonein the Western Pacific Ocean.</title>
        <authorList>
            <person name="Wei M.J."/>
        </authorList>
    </citation>
    <scope>NUCLEOTIDE SEQUENCE</scope>
    <source>
        <strain evidence="2">PHK-P5</strain>
    </source>
</reference>
<dbReference type="RefSeq" id="WP_251932630.1">
    <property type="nucleotide sequence ID" value="NZ_CP098747.1"/>
</dbReference>
<keyword evidence="1" id="KW-0812">Transmembrane</keyword>
<accession>A0ABY4W2A6</accession>
<sequence length="86" mass="9492">MTLSTLFTEHPSSVNETYVEHMEMSATFSFWLFVAGFCALVHAVFPFMFEKTGSNIISKLHGRMVTNRVVKTGPLHGAKKPTVSGA</sequence>
<proteinExistence type="predicted"/>
<organism evidence="2 3">
    <name type="scientific">Sneathiella marina</name>
    <dbReference type="NCBI Taxonomy" id="2950108"/>
    <lineage>
        <taxon>Bacteria</taxon>
        <taxon>Pseudomonadati</taxon>
        <taxon>Pseudomonadota</taxon>
        <taxon>Alphaproteobacteria</taxon>
        <taxon>Sneathiellales</taxon>
        <taxon>Sneathiellaceae</taxon>
        <taxon>Sneathiella</taxon>
    </lineage>
</organism>
<dbReference type="EMBL" id="CP098747">
    <property type="protein sequence ID" value="USG59860.1"/>
    <property type="molecule type" value="Genomic_DNA"/>
</dbReference>
<dbReference type="InterPro" id="IPR045936">
    <property type="entry name" value="DUF6356"/>
</dbReference>
<dbReference type="Pfam" id="PF19883">
    <property type="entry name" value="DUF6356"/>
    <property type="match status" value="1"/>
</dbReference>
<dbReference type="Proteomes" id="UP001056291">
    <property type="component" value="Chromosome"/>
</dbReference>
<feature type="transmembrane region" description="Helical" evidence="1">
    <location>
        <begin position="28"/>
        <end position="49"/>
    </location>
</feature>
<keyword evidence="1" id="KW-0472">Membrane</keyword>
<evidence type="ECO:0000313" key="3">
    <source>
        <dbReference type="Proteomes" id="UP001056291"/>
    </source>
</evidence>
<gene>
    <name evidence="2" type="ORF">NBZ79_11795</name>
</gene>
<name>A0ABY4W2A6_9PROT</name>
<protein>
    <submittedName>
        <fullName evidence="2">DUF6356 family protein</fullName>
    </submittedName>
</protein>
<keyword evidence="3" id="KW-1185">Reference proteome</keyword>
<evidence type="ECO:0000313" key="2">
    <source>
        <dbReference type="EMBL" id="USG59860.1"/>
    </source>
</evidence>
<keyword evidence="1" id="KW-1133">Transmembrane helix</keyword>
<evidence type="ECO:0000256" key="1">
    <source>
        <dbReference type="SAM" id="Phobius"/>
    </source>
</evidence>